<feature type="domain" description="GP-PDE" evidence="2">
    <location>
        <begin position="33"/>
        <end position="334"/>
    </location>
</feature>
<dbReference type="EMBL" id="JBBNAW010000018">
    <property type="protein sequence ID" value="MEK2610927.1"/>
    <property type="molecule type" value="Genomic_DNA"/>
</dbReference>
<dbReference type="PROSITE" id="PS51704">
    <property type="entry name" value="GP_PDE"/>
    <property type="match status" value="1"/>
</dbReference>
<dbReference type="InterPro" id="IPR017946">
    <property type="entry name" value="PLC-like_Pdiesterase_TIM-brl"/>
</dbReference>
<evidence type="ECO:0000256" key="1">
    <source>
        <dbReference type="SAM" id="SignalP"/>
    </source>
</evidence>
<reference evidence="3 4" key="1">
    <citation type="submission" date="2024-03" db="EMBL/GenBank/DDBJ databases">
        <title>Screening, Identification and Application of a Plant Lactobacillus Strain.</title>
        <authorList>
            <person name="Li Y.L."/>
        </authorList>
    </citation>
    <scope>NUCLEOTIDE SEQUENCE [LARGE SCALE GENOMIC DNA]</scope>
    <source>
        <strain evidence="3 4">JDB</strain>
    </source>
</reference>
<dbReference type="Proteomes" id="UP001386972">
    <property type="component" value="Unassembled WGS sequence"/>
</dbReference>
<keyword evidence="4" id="KW-1185">Reference proteome</keyword>
<feature type="signal peptide" evidence="1">
    <location>
        <begin position="1"/>
        <end position="20"/>
    </location>
</feature>
<dbReference type="PANTHER" id="PTHR46211">
    <property type="entry name" value="GLYCEROPHOSPHORYL DIESTER PHOSPHODIESTERASE"/>
    <property type="match status" value="1"/>
</dbReference>
<protein>
    <submittedName>
        <fullName evidence="3">Glycerophosphodiester phosphodiesterase</fullName>
    </submittedName>
</protein>
<proteinExistence type="predicted"/>
<evidence type="ECO:0000313" key="3">
    <source>
        <dbReference type="EMBL" id="MEK2610927.1"/>
    </source>
</evidence>
<feature type="chain" id="PRO_5045098495" evidence="1">
    <location>
        <begin position="21"/>
        <end position="351"/>
    </location>
</feature>
<sequence length="351" mass="38893">MKRIILLTAFLLNSACTTHTEQNLAVTANTPHPTVIAHRGASYDAPESTRAAYIMARDLGVDYLELDLQRTKDGVLIALHDDSLNRTTDVAKKFPDRKDKPVSEFTLTEIKTLDAGSWFNTAYPDRARASFAGLQILTLDEVIDIADSGGQHKPGLYIETKVPKLFPGIEKDLRNKLEARGWLNGHRVVLETFEKSSLELLDQEMPNVPKTLLLWVGDGYMDAAPSKPFDASTDKDWASWYARQQPKDRAAFESWIDFAVLHHATAIGPSVALANGGEQSYMDLAMPWMNQMAHDKGLLVHAYTIDEAVDFERLTKAGVDGFFTNRSDALLRYIGGPVAQDKQAILSAAGF</sequence>
<dbReference type="CDD" id="cd08601">
    <property type="entry name" value="GDPD_SaGlpQ_like"/>
    <property type="match status" value="1"/>
</dbReference>
<dbReference type="Pfam" id="PF03009">
    <property type="entry name" value="GDPD"/>
    <property type="match status" value="1"/>
</dbReference>
<dbReference type="RefSeq" id="WP_340612751.1">
    <property type="nucleotide sequence ID" value="NZ_JBBNAW010000018.1"/>
</dbReference>
<organism evidence="3 4">
    <name type="scientific">Pseudomonas shirazensis</name>
    <dbReference type="NCBI Taxonomy" id="2745494"/>
    <lineage>
        <taxon>Bacteria</taxon>
        <taxon>Pseudomonadati</taxon>
        <taxon>Pseudomonadota</taxon>
        <taxon>Gammaproteobacteria</taxon>
        <taxon>Pseudomonadales</taxon>
        <taxon>Pseudomonadaceae</taxon>
        <taxon>Pseudomonas</taxon>
    </lineage>
</organism>
<evidence type="ECO:0000259" key="2">
    <source>
        <dbReference type="PROSITE" id="PS51704"/>
    </source>
</evidence>
<dbReference type="InterPro" id="IPR030395">
    <property type="entry name" value="GP_PDE_dom"/>
</dbReference>
<gene>
    <name evidence="3" type="ORF">WLF18_17620</name>
</gene>
<name>A0ABU9A3Z3_9PSED</name>
<comment type="caution">
    <text evidence="3">The sequence shown here is derived from an EMBL/GenBank/DDBJ whole genome shotgun (WGS) entry which is preliminary data.</text>
</comment>
<dbReference type="PANTHER" id="PTHR46211:SF1">
    <property type="entry name" value="GLYCEROPHOSPHODIESTER PHOSPHODIESTERASE, CYTOPLASMIC"/>
    <property type="match status" value="1"/>
</dbReference>
<dbReference type="Gene3D" id="3.20.20.190">
    <property type="entry name" value="Phosphatidylinositol (PI) phosphodiesterase"/>
    <property type="match status" value="1"/>
</dbReference>
<evidence type="ECO:0000313" key="4">
    <source>
        <dbReference type="Proteomes" id="UP001386972"/>
    </source>
</evidence>
<keyword evidence="1" id="KW-0732">Signal</keyword>
<accession>A0ABU9A3Z3</accession>
<dbReference type="SUPFAM" id="SSF51695">
    <property type="entry name" value="PLC-like phosphodiesterases"/>
    <property type="match status" value="1"/>
</dbReference>